<dbReference type="InterPro" id="IPR001915">
    <property type="entry name" value="Peptidase_M48"/>
</dbReference>
<evidence type="ECO:0000256" key="3">
    <source>
        <dbReference type="ARBA" id="ARBA00022723"/>
    </source>
</evidence>
<feature type="domain" description="Peptidase M48" evidence="8">
    <location>
        <begin position="107"/>
        <end position="278"/>
    </location>
</feature>
<keyword evidence="4" id="KW-0378">Hydrolase</keyword>
<dbReference type="AlphaFoldDB" id="A0A7W9X2Z3"/>
<gene>
    <name evidence="9" type="ORF">HD842_003635</name>
</gene>
<dbReference type="Pfam" id="PF01435">
    <property type="entry name" value="Peptidase_M48"/>
    <property type="match status" value="1"/>
</dbReference>
<evidence type="ECO:0000313" key="9">
    <source>
        <dbReference type="EMBL" id="MBB6135468.1"/>
    </source>
</evidence>
<proteinExistence type="predicted"/>
<name>A0A7W9X2Z3_9BURK</name>
<keyword evidence="10" id="KW-1185">Reference proteome</keyword>
<dbReference type="Proteomes" id="UP000540787">
    <property type="component" value="Unassembled WGS sequence"/>
</dbReference>
<keyword evidence="5" id="KW-0862">Zinc</keyword>
<reference evidence="9 10" key="1">
    <citation type="submission" date="2020-08" db="EMBL/GenBank/DDBJ databases">
        <title>The Agave Microbiome: Exploring the role of microbial communities in plant adaptations to desert environments.</title>
        <authorList>
            <person name="Partida-Martinez L.P."/>
        </authorList>
    </citation>
    <scope>NUCLEOTIDE SEQUENCE [LARGE SCALE GENOMIC DNA]</scope>
    <source>
        <strain evidence="9 10">AT3.2</strain>
    </source>
</reference>
<evidence type="ECO:0000256" key="7">
    <source>
        <dbReference type="SAM" id="SignalP"/>
    </source>
</evidence>
<dbReference type="GO" id="GO:0046872">
    <property type="term" value="F:metal ion binding"/>
    <property type="evidence" value="ECO:0007669"/>
    <property type="project" value="UniProtKB-KW"/>
</dbReference>
<evidence type="ECO:0000256" key="5">
    <source>
        <dbReference type="ARBA" id="ARBA00022833"/>
    </source>
</evidence>
<dbReference type="GO" id="GO:0004222">
    <property type="term" value="F:metalloendopeptidase activity"/>
    <property type="evidence" value="ECO:0007669"/>
    <property type="project" value="InterPro"/>
</dbReference>
<evidence type="ECO:0000256" key="1">
    <source>
        <dbReference type="ARBA" id="ARBA00001947"/>
    </source>
</evidence>
<accession>A0A7W9X2Z3</accession>
<feature type="signal peptide" evidence="7">
    <location>
        <begin position="1"/>
        <end position="31"/>
    </location>
</feature>
<dbReference type="Gene3D" id="3.30.2010.10">
    <property type="entry name" value="Metalloproteases ('zincins'), catalytic domain"/>
    <property type="match status" value="1"/>
</dbReference>
<evidence type="ECO:0000256" key="4">
    <source>
        <dbReference type="ARBA" id="ARBA00022801"/>
    </source>
</evidence>
<evidence type="ECO:0000259" key="8">
    <source>
        <dbReference type="Pfam" id="PF01435"/>
    </source>
</evidence>
<dbReference type="EMBL" id="JACHBX010000004">
    <property type="protein sequence ID" value="MBB6135468.1"/>
    <property type="molecule type" value="Genomic_DNA"/>
</dbReference>
<comment type="caution">
    <text evidence="9">The sequence shown here is derived from an EMBL/GenBank/DDBJ whole genome shotgun (WGS) entry which is preliminary data.</text>
</comment>
<dbReference type="GO" id="GO:0016020">
    <property type="term" value="C:membrane"/>
    <property type="evidence" value="ECO:0007669"/>
    <property type="project" value="TreeGrafter"/>
</dbReference>
<dbReference type="InterPro" id="IPR051156">
    <property type="entry name" value="Mito/Outer_Membr_Metalloprot"/>
</dbReference>
<evidence type="ECO:0000256" key="6">
    <source>
        <dbReference type="ARBA" id="ARBA00023049"/>
    </source>
</evidence>
<dbReference type="PANTHER" id="PTHR22726:SF1">
    <property type="entry name" value="METALLOENDOPEPTIDASE OMA1, MITOCHONDRIAL"/>
    <property type="match status" value="1"/>
</dbReference>
<organism evidence="9 10">
    <name type="scientific">Massilia aurea</name>
    <dbReference type="NCBI Taxonomy" id="373040"/>
    <lineage>
        <taxon>Bacteria</taxon>
        <taxon>Pseudomonadati</taxon>
        <taxon>Pseudomonadota</taxon>
        <taxon>Betaproteobacteria</taxon>
        <taxon>Burkholderiales</taxon>
        <taxon>Oxalobacteraceae</taxon>
        <taxon>Telluria group</taxon>
        <taxon>Massilia</taxon>
    </lineage>
</organism>
<keyword evidence="3" id="KW-0479">Metal-binding</keyword>
<sequence>MKSVVRPASVRRWRPVLTAVALCTTAAFAVAAQSDPLQRPDHIHLPTLGDTARVDLSPVVERKLGEEIMRDIRRDRDYLDDEPISEYLNNFGNGLVAAAPGARGETNADFHFFAVRDAALNAFALPGGFIGAHSGLVIAAQTESELAGVVAHEIGHVTQRHIARMLGQQRQDILLPLASMILAALAAKAGSDAAMGVLMGGQGLVVQRQLNFSRDAEREADRVGFQIMEAGGYDTTGIVAFFRRLQNASKLYGELPTGLSNLSSHPLTQERISDMQARIREMPKKQRVDSLDFHLVRARIRVLQEPSEQGQRNTRSAFNTQLRETHRHQQAGAQYGLAYLALKQGNLTDAQSWLDKSRETMKPREGVLSVASNIGDGATMYAGLAIEIKMAPGQPAAVLAEAVKEAETMHARFPLSRSLAHQYADAMIATGKLDEATRFLRDQSQQYREEYKLQDLLAKAYAKQGKIALQHMALAESYVLAGATPAAMAQLELARKARDASFYDQAVIDARARELEAQQKKDKEEKDD</sequence>
<feature type="chain" id="PRO_5031506498" evidence="7">
    <location>
        <begin position="32"/>
        <end position="528"/>
    </location>
</feature>
<dbReference type="PANTHER" id="PTHR22726">
    <property type="entry name" value="METALLOENDOPEPTIDASE OMA1"/>
    <property type="match status" value="1"/>
</dbReference>
<evidence type="ECO:0000256" key="2">
    <source>
        <dbReference type="ARBA" id="ARBA00022670"/>
    </source>
</evidence>
<keyword evidence="6" id="KW-0482">Metalloprotease</keyword>
<keyword evidence="7" id="KW-0732">Signal</keyword>
<comment type="cofactor">
    <cofactor evidence="1">
        <name>Zn(2+)</name>
        <dbReference type="ChEBI" id="CHEBI:29105"/>
    </cofactor>
</comment>
<dbReference type="GO" id="GO:0051603">
    <property type="term" value="P:proteolysis involved in protein catabolic process"/>
    <property type="evidence" value="ECO:0007669"/>
    <property type="project" value="TreeGrafter"/>
</dbReference>
<evidence type="ECO:0000313" key="10">
    <source>
        <dbReference type="Proteomes" id="UP000540787"/>
    </source>
</evidence>
<protein>
    <submittedName>
        <fullName evidence="9">Putative Zn-dependent protease</fullName>
    </submittedName>
</protein>
<keyword evidence="2 9" id="KW-0645">Protease</keyword>